<accession>A0A6J5YGT3</accession>
<protein>
    <submittedName>
        <fullName evidence="1">Unannotated protein</fullName>
    </submittedName>
</protein>
<dbReference type="Gene3D" id="3.40.50.2020">
    <property type="match status" value="1"/>
</dbReference>
<dbReference type="EMBL" id="CAEMXZ010000086">
    <property type="protein sequence ID" value="CAB4323936.1"/>
    <property type="molecule type" value="Genomic_DNA"/>
</dbReference>
<dbReference type="AlphaFoldDB" id="A0A6J5YGT3"/>
<dbReference type="SUPFAM" id="SSF53271">
    <property type="entry name" value="PRTase-like"/>
    <property type="match status" value="1"/>
</dbReference>
<dbReference type="SUPFAM" id="SSF53474">
    <property type="entry name" value="alpha/beta-Hydrolases"/>
    <property type="match status" value="1"/>
</dbReference>
<reference evidence="1" key="1">
    <citation type="submission" date="2020-05" db="EMBL/GenBank/DDBJ databases">
        <authorList>
            <person name="Chiriac C."/>
            <person name="Salcher M."/>
            <person name="Ghai R."/>
            <person name="Kavagutti S V."/>
        </authorList>
    </citation>
    <scope>NUCLEOTIDE SEQUENCE</scope>
</reference>
<dbReference type="Gene3D" id="3.30.1310.20">
    <property type="entry name" value="PRTase-like"/>
    <property type="match status" value="1"/>
</dbReference>
<sequence length="448" mass="48406">MAFHDRTDAGKQLAGQLERFRGSEAVVLAVPSGGVVVATEVAKELGLRMDVIVVRAVMLERDRSMALAAVAEGGEQIIDDDAVEALEASPSELWAALTAERAEVARRVEIYRLRRFHVDLHGFIAIVVMDALADPVGATLACRVARLRGARRVVFAAPVGTADIFTEVDQHADEITLVESPDELLDPLEYFDEFPAVSQSVVLDHLDASVVRDGVPDPPLTQVDHIRDLRVEPVVMLSDGVALRGIVMLPHLAVGVVVFVHGSGSDATSPRDEAVAASLAEVGIASVRFDLLSEFEHYRKQEIDPSTMVERITGVISWVRRQVDLRRLPLGLNGANSGIVGVLKLAAEPGAEIVAIVSRGGRPDEFSMSIPDVITPSLFIVGGADDAILEANRATAMLIDAPSELSVIPGASHRFVEPGALEMVAEITRDWFFTWMVRKHEDLPRTPA</sequence>
<evidence type="ECO:0000313" key="1">
    <source>
        <dbReference type="EMBL" id="CAB4323936.1"/>
    </source>
</evidence>
<proteinExistence type="predicted"/>
<dbReference type="InterPro" id="IPR029058">
    <property type="entry name" value="AB_hydrolase_fold"/>
</dbReference>
<dbReference type="InterPro" id="IPR029057">
    <property type="entry name" value="PRTase-like"/>
</dbReference>
<gene>
    <name evidence="1" type="ORF">UFOPK1392_01698</name>
</gene>
<organism evidence="1">
    <name type="scientific">freshwater metagenome</name>
    <dbReference type="NCBI Taxonomy" id="449393"/>
    <lineage>
        <taxon>unclassified sequences</taxon>
        <taxon>metagenomes</taxon>
        <taxon>ecological metagenomes</taxon>
    </lineage>
</organism>
<name>A0A6J5YGT3_9ZZZZ</name>
<dbReference type="Gene3D" id="3.40.50.1820">
    <property type="entry name" value="alpha/beta hydrolase"/>
    <property type="match status" value="1"/>
</dbReference>